<feature type="domain" description="Phage terminase large subunit N-terminal" evidence="2">
    <location>
        <begin position="30"/>
        <end position="213"/>
    </location>
</feature>
<sequence>MAKTRKPTASTIELLPKQYAFVTSTAREVLYSGAFGAGKSRATCVKLATRAQRPGAREALVRKHLVTLKGTTLKTLLEPEGNLPPVLPPGSYSHNQSAKTIRIVGGGEIVYFGLDDVAKVGSYNLSGVGVDQAEELSENDWTALRGRIRLNVDGVPNSLYGACNPSGPEHFLAVRFGLNGRSKAADGCHAIATKSADNWHLPESYLRDLQTYTGVAKRRYVDGEWCGSDGLVYDTFDPAIHVRERRDVWQRVIVGGDQGFSNPTAMVVIAEAEDGTLHLLAEFYATGKVSSDVIAEAERLKSEYGVTEFVFDPAAAVLREEMARAGLSVIAGDNDVNGGITSCQRRFAVDGSGKPGLTISPACVNVIKELGMYEWQPGEKDKPVKKHDHALDALRYGIRRLDGGNQIDVRVINGGNRSEPHRPTNDEHMWQTFQTNRGHR</sequence>
<evidence type="ECO:0000259" key="2">
    <source>
        <dbReference type="Pfam" id="PF04466"/>
    </source>
</evidence>
<feature type="compositionally biased region" description="Basic and acidic residues" evidence="1">
    <location>
        <begin position="418"/>
        <end position="429"/>
    </location>
</feature>
<evidence type="ECO:0000256" key="1">
    <source>
        <dbReference type="SAM" id="MobiDB-lite"/>
    </source>
</evidence>
<keyword evidence="4" id="KW-1185">Reference proteome</keyword>
<dbReference type="Pfam" id="PF04466">
    <property type="entry name" value="Terminase_3"/>
    <property type="match status" value="1"/>
</dbReference>
<evidence type="ECO:0000313" key="3">
    <source>
        <dbReference type="EMBL" id="QOV91069.1"/>
    </source>
</evidence>
<feature type="compositionally biased region" description="Polar residues" evidence="1">
    <location>
        <begin position="431"/>
        <end position="440"/>
    </location>
</feature>
<proteinExistence type="predicted"/>
<dbReference type="InterPro" id="IPR035412">
    <property type="entry name" value="Terminase_L_N"/>
</dbReference>
<dbReference type="Gene3D" id="3.40.50.300">
    <property type="entry name" value="P-loop containing nucleotide triphosphate hydrolases"/>
    <property type="match status" value="1"/>
</dbReference>
<dbReference type="InterPro" id="IPR027417">
    <property type="entry name" value="P-loop_NTPase"/>
</dbReference>
<dbReference type="PANTHER" id="PTHR39184">
    <property type="match status" value="1"/>
</dbReference>
<protein>
    <recommendedName>
        <fullName evidence="2">Phage terminase large subunit N-terminal domain-containing protein</fullName>
    </recommendedName>
</protein>
<reference evidence="3 4" key="1">
    <citation type="submission" date="2020-10" db="EMBL/GenBank/DDBJ databases">
        <title>Wide distribution of Phycisphaera-like planctomycetes from WD2101 soil group in peatlands and genome analysis of the first cultivated representative.</title>
        <authorList>
            <person name="Dedysh S.N."/>
            <person name="Beletsky A.V."/>
            <person name="Ivanova A."/>
            <person name="Kulichevskaya I.S."/>
            <person name="Suzina N.E."/>
            <person name="Philippov D.A."/>
            <person name="Rakitin A.L."/>
            <person name="Mardanov A.V."/>
            <person name="Ravin N.V."/>
        </authorList>
    </citation>
    <scope>NUCLEOTIDE SEQUENCE [LARGE SCALE GENOMIC DNA]</scope>
    <source>
        <strain evidence="3 4">M1803</strain>
    </source>
</reference>
<organism evidence="3 4">
    <name type="scientific">Humisphaera borealis</name>
    <dbReference type="NCBI Taxonomy" id="2807512"/>
    <lineage>
        <taxon>Bacteria</taxon>
        <taxon>Pseudomonadati</taxon>
        <taxon>Planctomycetota</taxon>
        <taxon>Phycisphaerae</taxon>
        <taxon>Tepidisphaerales</taxon>
        <taxon>Tepidisphaeraceae</taxon>
        <taxon>Humisphaera</taxon>
    </lineage>
</organism>
<name>A0A7M2X088_9BACT</name>
<evidence type="ECO:0000313" key="4">
    <source>
        <dbReference type="Proteomes" id="UP000593765"/>
    </source>
</evidence>
<dbReference type="KEGG" id="hbs:IPV69_06835"/>
<dbReference type="AlphaFoldDB" id="A0A7M2X088"/>
<dbReference type="PANTHER" id="PTHR39184:SF1">
    <property type="entry name" value="PBSX PHAGE TERMINASE LARGE SUBUNIT"/>
    <property type="match status" value="1"/>
</dbReference>
<gene>
    <name evidence="3" type="ORF">IPV69_06835</name>
</gene>
<dbReference type="InterPro" id="IPR052380">
    <property type="entry name" value="Viral_DNA_packaging_terminase"/>
</dbReference>
<accession>A0A7M2X088</accession>
<feature type="region of interest" description="Disordered" evidence="1">
    <location>
        <begin position="413"/>
        <end position="440"/>
    </location>
</feature>
<dbReference type="RefSeq" id="WP_206294187.1">
    <property type="nucleotide sequence ID" value="NZ_CP063458.1"/>
</dbReference>
<dbReference type="EMBL" id="CP063458">
    <property type="protein sequence ID" value="QOV91069.1"/>
    <property type="molecule type" value="Genomic_DNA"/>
</dbReference>
<dbReference type="Proteomes" id="UP000593765">
    <property type="component" value="Chromosome"/>
</dbReference>
<dbReference type="Gene3D" id="3.30.420.280">
    <property type="match status" value="1"/>
</dbReference>